<protein>
    <recommendedName>
        <fullName evidence="3">C-type lectin domain-containing protein</fullName>
    </recommendedName>
</protein>
<dbReference type="Proteomes" id="UP000694389">
    <property type="component" value="Unassembled WGS sequence"/>
</dbReference>
<accession>A0A8C4EX07</accession>
<dbReference type="AlphaFoldDB" id="A0A8C4EX07"/>
<dbReference type="InterPro" id="IPR018378">
    <property type="entry name" value="C-type_lectin_CS"/>
</dbReference>
<dbReference type="PANTHER" id="PTHR45784:SF5">
    <property type="entry name" value="C-TYPE LECTIN DOMAIN FAMILY 20 MEMBER A-RELATED"/>
    <property type="match status" value="1"/>
</dbReference>
<feature type="chain" id="PRO_5035765729" description="C-type lectin domain-containing protein" evidence="2">
    <location>
        <begin position="18"/>
        <end position="252"/>
    </location>
</feature>
<dbReference type="Pfam" id="PF00059">
    <property type="entry name" value="Lectin_C"/>
    <property type="match status" value="2"/>
</dbReference>
<dbReference type="InterPro" id="IPR001304">
    <property type="entry name" value="C-type_lectin-like"/>
</dbReference>
<evidence type="ECO:0000256" key="2">
    <source>
        <dbReference type="SAM" id="SignalP"/>
    </source>
</evidence>
<keyword evidence="1" id="KW-1015">Disulfide bond</keyword>
<dbReference type="SUPFAM" id="SSF56436">
    <property type="entry name" value="C-type lectin-like"/>
    <property type="match status" value="2"/>
</dbReference>
<dbReference type="GeneTree" id="ENSGT01100000263473"/>
<name>A0A8C4EX07_DICLA</name>
<reference evidence="4" key="2">
    <citation type="submission" date="2025-09" db="UniProtKB">
        <authorList>
            <consortium name="Ensembl"/>
        </authorList>
    </citation>
    <scope>IDENTIFICATION</scope>
</reference>
<dbReference type="PROSITE" id="PS50041">
    <property type="entry name" value="C_TYPE_LECTIN_2"/>
    <property type="match status" value="2"/>
</dbReference>
<dbReference type="InterPro" id="IPR016187">
    <property type="entry name" value="CTDL_fold"/>
</dbReference>
<keyword evidence="5" id="KW-1185">Reference proteome</keyword>
<dbReference type="Gene3D" id="3.10.100.10">
    <property type="entry name" value="Mannose-Binding Protein A, subunit A"/>
    <property type="match status" value="2"/>
</dbReference>
<evidence type="ECO:0000313" key="4">
    <source>
        <dbReference type="Ensembl" id="ENSDLAP00005023679.2"/>
    </source>
</evidence>
<keyword evidence="2" id="KW-0732">Signal</keyword>
<dbReference type="PANTHER" id="PTHR45784">
    <property type="entry name" value="C-TYPE LECTIN DOMAIN FAMILY 20 MEMBER A-RELATED"/>
    <property type="match status" value="1"/>
</dbReference>
<organism evidence="4 5">
    <name type="scientific">Dicentrarchus labrax</name>
    <name type="common">European seabass</name>
    <name type="synonym">Morone labrax</name>
    <dbReference type="NCBI Taxonomy" id="13489"/>
    <lineage>
        <taxon>Eukaryota</taxon>
        <taxon>Metazoa</taxon>
        <taxon>Chordata</taxon>
        <taxon>Craniata</taxon>
        <taxon>Vertebrata</taxon>
        <taxon>Euteleostomi</taxon>
        <taxon>Actinopterygii</taxon>
        <taxon>Neopterygii</taxon>
        <taxon>Teleostei</taxon>
        <taxon>Neoteleostei</taxon>
        <taxon>Acanthomorphata</taxon>
        <taxon>Eupercaria</taxon>
        <taxon>Moronidae</taxon>
        <taxon>Dicentrarchus</taxon>
    </lineage>
</organism>
<evidence type="ECO:0000313" key="5">
    <source>
        <dbReference type="Proteomes" id="UP000694389"/>
    </source>
</evidence>
<dbReference type="Ensembl" id="ENSDLAT00005025332.2">
    <property type="protein sequence ID" value="ENSDLAP00005023679.2"/>
    <property type="gene ID" value="ENSDLAG00005010849.2"/>
</dbReference>
<evidence type="ECO:0000259" key="3">
    <source>
        <dbReference type="PROSITE" id="PS50041"/>
    </source>
</evidence>
<feature type="domain" description="C-type lectin" evidence="3">
    <location>
        <begin position="19"/>
        <end position="136"/>
    </location>
</feature>
<feature type="domain" description="C-type lectin" evidence="3">
    <location>
        <begin position="139"/>
        <end position="246"/>
    </location>
</feature>
<dbReference type="InterPro" id="IPR016186">
    <property type="entry name" value="C-type_lectin-like/link_sf"/>
</dbReference>
<reference evidence="4" key="1">
    <citation type="submission" date="2025-08" db="UniProtKB">
        <authorList>
            <consortium name="Ensembl"/>
        </authorList>
    </citation>
    <scope>IDENTIFICATION</scope>
</reference>
<sequence length="252" mass="28949">MLHLVIFLLASGCGTLCSYVTREYYLINENKKWDDAQSYCRENYTDLATIGSHDDLKKLVNMTAASGETKEIWIGLKKNGVASWLWSVGETQTSDGLAVYTNWASLPDSSHYCGGMRDDGKWLSASCVETHPFVCQEVESSRMYVVLEEKTWSQAQLHCRQNNHDLVSVKNQAENQALQQTVGPSLTFFWTGVFRDEWKWSDKSNSSFRMWESSQPNNDGVCTLYSPSSKSWWDRNCDYRYPFICYNDPKKV</sequence>
<dbReference type="SMART" id="SM00034">
    <property type="entry name" value="CLECT"/>
    <property type="match status" value="2"/>
</dbReference>
<dbReference type="PROSITE" id="PS00615">
    <property type="entry name" value="C_TYPE_LECTIN_1"/>
    <property type="match status" value="1"/>
</dbReference>
<feature type="signal peptide" evidence="2">
    <location>
        <begin position="1"/>
        <end position="17"/>
    </location>
</feature>
<proteinExistence type="predicted"/>
<evidence type="ECO:0000256" key="1">
    <source>
        <dbReference type="ARBA" id="ARBA00023157"/>
    </source>
</evidence>